<gene>
    <name evidence="7" type="primary">rrtA</name>
    <name evidence="7" type="ORF">PUN32_06465</name>
</gene>
<evidence type="ECO:0000313" key="7">
    <source>
        <dbReference type="EMBL" id="MDE1514655.1"/>
    </source>
</evidence>
<reference evidence="7 8" key="1">
    <citation type="submission" date="2023-02" db="EMBL/GenBank/DDBJ databases">
        <title>Vibrio intestini sp. nov., a close relative of Vibrio cholerae isolated from the intestine of Healthy Culter dabryi.</title>
        <authorList>
            <person name="Wu N."/>
        </authorList>
    </citation>
    <scope>NUCLEOTIDE SEQUENCE [LARGE SCALE GENOMIC DNA]</scope>
    <source>
        <strain evidence="7 8">DSL-7</strain>
    </source>
</reference>
<keyword evidence="4 5" id="KW-0472">Membrane</keyword>
<dbReference type="PANTHER" id="PTHR43731:SF16">
    <property type="entry name" value="RHOMBOSORTASE"/>
    <property type="match status" value="1"/>
</dbReference>
<feature type="transmembrane region" description="Helical" evidence="5">
    <location>
        <begin position="51"/>
        <end position="68"/>
    </location>
</feature>
<dbReference type="InterPro" id="IPR035952">
    <property type="entry name" value="Rhomboid-like_sf"/>
</dbReference>
<dbReference type="EMBL" id="JARBFT010000004">
    <property type="protein sequence ID" value="MDE1514655.1"/>
    <property type="molecule type" value="Genomic_DNA"/>
</dbReference>
<organism evidence="7 8">
    <name type="scientific">Vibrio chanodichtyis</name>
    <dbReference type="NCBI Taxonomy" id="3027932"/>
    <lineage>
        <taxon>Bacteria</taxon>
        <taxon>Pseudomonadati</taxon>
        <taxon>Pseudomonadota</taxon>
        <taxon>Gammaproteobacteria</taxon>
        <taxon>Vibrionales</taxon>
        <taxon>Vibrionaceae</taxon>
        <taxon>Vibrio</taxon>
    </lineage>
</organism>
<accession>A0ABT5UZ14</accession>
<comment type="caution">
    <text evidence="7">The sequence shown here is derived from an EMBL/GenBank/DDBJ whole genome shotgun (WGS) entry which is preliminary data.</text>
</comment>
<feature type="transmembrane region" description="Helical" evidence="5">
    <location>
        <begin position="97"/>
        <end position="114"/>
    </location>
</feature>
<feature type="transmembrane region" description="Helical" evidence="5">
    <location>
        <begin position="75"/>
        <end position="91"/>
    </location>
</feature>
<evidence type="ECO:0000256" key="2">
    <source>
        <dbReference type="ARBA" id="ARBA00022692"/>
    </source>
</evidence>
<evidence type="ECO:0000313" key="8">
    <source>
        <dbReference type="Proteomes" id="UP001216189"/>
    </source>
</evidence>
<evidence type="ECO:0000256" key="3">
    <source>
        <dbReference type="ARBA" id="ARBA00022989"/>
    </source>
</evidence>
<evidence type="ECO:0000259" key="6">
    <source>
        <dbReference type="Pfam" id="PF01694"/>
    </source>
</evidence>
<dbReference type="GO" id="GO:0016787">
    <property type="term" value="F:hydrolase activity"/>
    <property type="evidence" value="ECO:0007669"/>
    <property type="project" value="UniProtKB-KW"/>
</dbReference>
<dbReference type="Pfam" id="PF01694">
    <property type="entry name" value="Rhomboid"/>
    <property type="match status" value="1"/>
</dbReference>
<keyword evidence="2 5" id="KW-0812">Transmembrane</keyword>
<evidence type="ECO:0000256" key="1">
    <source>
        <dbReference type="ARBA" id="ARBA00004141"/>
    </source>
</evidence>
<keyword evidence="7" id="KW-0378">Hydrolase</keyword>
<comment type="subcellular location">
    <subcellularLocation>
        <location evidence="1">Membrane</location>
        <topology evidence="1">Multi-pass membrane protein</topology>
    </subcellularLocation>
</comment>
<proteinExistence type="predicted"/>
<evidence type="ECO:0000256" key="4">
    <source>
        <dbReference type="ARBA" id="ARBA00023136"/>
    </source>
</evidence>
<dbReference type="InterPro" id="IPR023826">
    <property type="entry name" value="Rhom-like_SP_proteobac"/>
</dbReference>
<protein>
    <submittedName>
        <fullName evidence="7">Rhombosortase</fullName>
        <ecNumber evidence="7">3.4.21.-</ecNumber>
    </submittedName>
</protein>
<dbReference type="SUPFAM" id="SSF144091">
    <property type="entry name" value="Rhomboid-like"/>
    <property type="match status" value="1"/>
</dbReference>
<feature type="domain" description="Peptidase S54 rhomboid" evidence="6">
    <location>
        <begin position="35"/>
        <end position="172"/>
    </location>
</feature>
<dbReference type="EC" id="3.4.21.-" evidence="7"/>
<name>A0ABT5UZ14_9VIBR</name>
<dbReference type="Proteomes" id="UP001216189">
    <property type="component" value="Unassembled WGS sequence"/>
</dbReference>
<dbReference type="InterPro" id="IPR050925">
    <property type="entry name" value="Rhomboid_protease_S54"/>
</dbReference>
<sequence length="193" mass="21373">MNLYLLLLAISLLSLTLQWPPLHELTQWQLSAIQQGQWWRILTGNFAHTNFAHWAMNLAALWLICGLFKPCVRQLLIPITLISLAVGTLILLSNIHWYVGLSGTLHGLFAYYALNEVFAGRTSSRWLVIGVIAKVVWELGFGASASTAELIGAQVATEAHLAGLVSGLALSGYHVARGKCQLHQLIQFFTKQR</sequence>
<dbReference type="InterPro" id="IPR022764">
    <property type="entry name" value="Peptidase_S54_rhomboid_dom"/>
</dbReference>
<dbReference type="NCBIfam" id="TIGR03902">
    <property type="entry name" value="rhom_GG_sort"/>
    <property type="match status" value="1"/>
</dbReference>
<keyword evidence="3 5" id="KW-1133">Transmembrane helix</keyword>
<dbReference type="Gene3D" id="1.20.1540.10">
    <property type="entry name" value="Rhomboid-like"/>
    <property type="match status" value="1"/>
</dbReference>
<dbReference type="RefSeq" id="WP_274722315.1">
    <property type="nucleotide sequence ID" value="NZ_JARBFT010000004.1"/>
</dbReference>
<evidence type="ECO:0000256" key="5">
    <source>
        <dbReference type="SAM" id="Phobius"/>
    </source>
</evidence>
<keyword evidence="8" id="KW-1185">Reference proteome</keyword>
<dbReference type="PANTHER" id="PTHR43731">
    <property type="entry name" value="RHOMBOID PROTEASE"/>
    <property type="match status" value="1"/>
</dbReference>